<keyword evidence="5" id="KW-0418">Kinase</keyword>
<dbReference type="Pfam" id="PF07714">
    <property type="entry name" value="PK_Tyr_Ser-Thr"/>
    <property type="match status" value="1"/>
</dbReference>
<dbReference type="Proteomes" id="UP001195769">
    <property type="component" value="Unassembled WGS sequence"/>
</dbReference>
<dbReference type="GO" id="GO:0004674">
    <property type="term" value="F:protein serine/threonine kinase activity"/>
    <property type="evidence" value="ECO:0007669"/>
    <property type="project" value="TreeGrafter"/>
</dbReference>
<keyword evidence="5" id="KW-0808">Transferase</keyword>
<dbReference type="InterPro" id="IPR001245">
    <property type="entry name" value="Ser-Thr/Tyr_kinase_cat_dom"/>
</dbReference>
<dbReference type="Gene3D" id="1.10.510.10">
    <property type="entry name" value="Transferase(Phosphotransferase) domain 1"/>
    <property type="match status" value="2"/>
</dbReference>
<comment type="caution">
    <text evidence="5">The sequence shown here is derived from an EMBL/GenBank/DDBJ whole genome shotgun (WGS) entry which is preliminary data.</text>
</comment>
<keyword evidence="6" id="KW-1185">Reference proteome</keyword>
<dbReference type="PROSITE" id="PS50157">
    <property type="entry name" value="ZINC_FINGER_C2H2_2"/>
    <property type="match status" value="1"/>
</dbReference>
<dbReference type="EMBL" id="JABBWK010000037">
    <property type="protein sequence ID" value="KAG1898731.1"/>
    <property type="molecule type" value="Genomic_DNA"/>
</dbReference>
<dbReference type="PROSITE" id="PS50011">
    <property type="entry name" value="PROTEIN_KINASE_DOM"/>
    <property type="match status" value="1"/>
</dbReference>
<reference evidence="5" key="1">
    <citation type="journal article" date="2020" name="New Phytol.">
        <title>Comparative genomics reveals dynamic genome evolution in host specialist ectomycorrhizal fungi.</title>
        <authorList>
            <person name="Lofgren L.A."/>
            <person name="Nguyen N.H."/>
            <person name="Vilgalys R."/>
            <person name="Ruytinx J."/>
            <person name="Liao H.L."/>
            <person name="Branco S."/>
            <person name="Kuo A."/>
            <person name="LaButti K."/>
            <person name="Lipzen A."/>
            <person name="Andreopoulos W."/>
            <person name="Pangilinan J."/>
            <person name="Riley R."/>
            <person name="Hundley H."/>
            <person name="Na H."/>
            <person name="Barry K."/>
            <person name="Grigoriev I.V."/>
            <person name="Stajich J.E."/>
            <person name="Kennedy P.G."/>
        </authorList>
    </citation>
    <scope>NUCLEOTIDE SEQUENCE</scope>
    <source>
        <strain evidence="5">FC203</strain>
    </source>
</reference>
<dbReference type="RefSeq" id="XP_041224307.1">
    <property type="nucleotide sequence ID" value="XM_041362088.1"/>
</dbReference>
<gene>
    <name evidence="5" type="ORF">F5891DRAFT_1042103</name>
</gene>
<protein>
    <submittedName>
        <fullName evidence="5">Kinase-like domain-containing protein</fullName>
    </submittedName>
</protein>
<dbReference type="InterPro" id="IPR013087">
    <property type="entry name" value="Znf_C2H2_type"/>
</dbReference>
<evidence type="ECO:0000256" key="1">
    <source>
        <dbReference type="PROSITE-ProRule" id="PRU00042"/>
    </source>
</evidence>
<keyword evidence="1" id="KW-0862">Zinc</keyword>
<keyword evidence="1" id="KW-0479">Metal-binding</keyword>
<evidence type="ECO:0000313" key="6">
    <source>
        <dbReference type="Proteomes" id="UP001195769"/>
    </source>
</evidence>
<keyword evidence="1" id="KW-0863">Zinc-finger</keyword>
<organism evidence="5 6">
    <name type="scientific">Suillus fuscotomentosus</name>
    <dbReference type="NCBI Taxonomy" id="1912939"/>
    <lineage>
        <taxon>Eukaryota</taxon>
        <taxon>Fungi</taxon>
        <taxon>Dikarya</taxon>
        <taxon>Basidiomycota</taxon>
        <taxon>Agaricomycotina</taxon>
        <taxon>Agaricomycetes</taxon>
        <taxon>Agaricomycetidae</taxon>
        <taxon>Boletales</taxon>
        <taxon>Suillineae</taxon>
        <taxon>Suillaceae</taxon>
        <taxon>Suillus</taxon>
    </lineage>
</organism>
<dbReference type="PANTHER" id="PTHR44329">
    <property type="entry name" value="SERINE/THREONINE-PROTEIN KINASE TNNI3K-RELATED"/>
    <property type="match status" value="1"/>
</dbReference>
<sequence>MENDDVSMEDLPDDLTPFITRIAMDHVGAGSCGDVWKCNYTNANGISTLVAVKAFRLPEHYDLETLNRKISREIGILKILHHDNIVPLLGIVTGFGSRPELRCLVSPWMPNGTLNAYLVSNHNDLIALDRSRMANILIDNGGFARLIDFGLSTITQPLLGQSHLAVTSIYHGAIPYAAPELILPETTCDPGLEDKIDIYSFGCVMLQILSGRPPWSEIKSSRPVACITAMISKGFRPQRPDAHPEIIDSDWKFIQECLQSKPELRPSANEVLDFVMHRVSSPESCSKPPEDHPDDAPDDFPGTSPRGGSNDSDTTEQPPDSLPLYSDYELKTLFTVADNFSAFTPAFAVSTIFYDNRYNGASESSIIPGSCHSLEGMFQCKWNGPNGLSCDHLIHPHDLSSHLREVHEIRGSGNSRNQCIWDGCNRVLRRDTLLRHINEVHGRVVRHSCDSCGRKFRRLCMLNGHRRTCTVISSSS</sequence>
<feature type="compositionally biased region" description="Polar residues" evidence="2">
    <location>
        <begin position="306"/>
        <end position="318"/>
    </location>
</feature>
<name>A0AAD4E2Z1_9AGAM</name>
<evidence type="ECO:0000313" key="5">
    <source>
        <dbReference type="EMBL" id="KAG1898731.1"/>
    </source>
</evidence>
<evidence type="ECO:0000259" key="4">
    <source>
        <dbReference type="PROSITE" id="PS50157"/>
    </source>
</evidence>
<dbReference type="Pfam" id="PF00069">
    <property type="entry name" value="Pkinase"/>
    <property type="match status" value="1"/>
</dbReference>
<dbReference type="AlphaFoldDB" id="A0AAD4E2Z1"/>
<evidence type="ECO:0000256" key="2">
    <source>
        <dbReference type="SAM" id="MobiDB-lite"/>
    </source>
</evidence>
<dbReference type="GO" id="GO:0005524">
    <property type="term" value="F:ATP binding"/>
    <property type="evidence" value="ECO:0007669"/>
    <property type="project" value="InterPro"/>
</dbReference>
<evidence type="ECO:0000259" key="3">
    <source>
        <dbReference type="PROSITE" id="PS50011"/>
    </source>
</evidence>
<dbReference type="GeneID" id="64656386"/>
<dbReference type="InterPro" id="IPR000719">
    <property type="entry name" value="Prot_kinase_dom"/>
</dbReference>
<dbReference type="InterPro" id="IPR011009">
    <property type="entry name" value="Kinase-like_dom_sf"/>
</dbReference>
<dbReference type="InterPro" id="IPR051681">
    <property type="entry name" value="Ser/Thr_Kinases-Pseudokinases"/>
</dbReference>
<feature type="domain" description="C2H2-type" evidence="4">
    <location>
        <begin position="447"/>
        <end position="476"/>
    </location>
</feature>
<feature type="region of interest" description="Disordered" evidence="2">
    <location>
        <begin position="281"/>
        <end position="322"/>
    </location>
</feature>
<proteinExistence type="predicted"/>
<dbReference type="SUPFAM" id="SSF56112">
    <property type="entry name" value="Protein kinase-like (PK-like)"/>
    <property type="match status" value="1"/>
</dbReference>
<dbReference type="GO" id="GO:0008270">
    <property type="term" value="F:zinc ion binding"/>
    <property type="evidence" value="ECO:0007669"/>
    <property type="project" value="UniProtKB-KW"/>
</dbReference>
<feature type="domain" description="Protein kinase" evidence="3">
    <location>
        <begin position="21"/>
        <end position="280"/>
    </location>
</feature>
<accession>A0AAD4E2Z1</accession>